<sequence>MIRGVIELFECDIATIKVDDHTIEYPKHLLPIDAQVGDIVLIEGNKITLDKEATDAYKREADEAGRTEV</sequence>
<dbReference type="InterPro" id="IPR021377">
    <property type="entry name" value="DUF3006"/>
</dbReference>
<organism evidence="1 2">
    <name type="scientific">Paenibacillus aquistagni</name>
    <dbReference type="NCBI Taxonomy" id="1852522"/>
    <lineage>
        <taxon>Bacteria</taxon>
        <taxon>Bacillati</taxon>
        <taxon>Bacillota</taxon>
        <taxon>Bacilli</taxon>
        <taxon>Bacillales</taxon>
        <taxon>Paenibacillaceae</taxon>
        <taxon>Paenibacillus</taxon>
    </lineage>
</organism>
<dbReference type="OrthoDB" id="164847at2"/>
<gene>
    <name evidence="1" type="ORF">SAMN06295960_4694</name>
</gene>
<dbReference type="RefSeq" id="WP_085498604.1">
    <property type="nucleotide sequence ID" value="NZ_FXAZ01000009.1"/>
</dbReference>
<keyword evidence="2" id="KW-1185">Reference proteome</keyword>
<name>A0A1X7LWX0_9BACL</name>
<protein>
    <recommendedName>
        <fullName evidence="3">DUF3006 domain-containing protein</fullName>
    </recommendedName>
</protein>
<reference evidence="1 2" key="1">
    <citation type="submission" date="2017-04" db="EMBL/GenBank/DDBJ databases">
        <authorList>
            <person name="Afonso C.L."/>
            <person name="Miller P.J."/>
            <person name="Scott M.A."/>
            <person name="Spackman E."/>
            <person name="Goraichik I."/>
            <person name="Dimitrov K.M."/>
            <person name="Suarez D.L."/>
            <person name="Swayne D.E."/>
        </authorList>
    </citation>
    <scope>NUCLEOTIDE SEQUENCE [LARGE SCALE GENOMIC DNA]</scope>
    <source>
        <strain evidence="1 2">11</strain>
    </source>
</reference>
<accession>A0A1X7LWX0</accession>
<dbReference type="AlphaFoldDB" id="A0A1X7LWX0"/>
<evidence type="ECO:0000313" key="1">
    <source>
        <dbReference type="EMBL" id="SMG58388.1"/>
    </source>
</evidence>
<evidence type="ECO:0008006" key="3">
    <source>
        <dbReference type="Google" id="ProtNLM"/>
    </source>
</evidence>
<proteinExistence type="predicted"/>
<dbReference type="Proteomes" id="UP000193834">
    <property type="component" value="Unassembled WGS sequence"/>
</dbReference>
<evidence type="ECO:0000313" key="2">
    <source>
        <dbReference type="Proteomes" id="UP000193834"/>
    </source>
</evidence>
<dbReference type="Pfam" id="PF11213">
    <property type="entry name" value="DUF3006"/>
    <property type="match status" value="1"/>
</dbReference>
<dbReference type="Gene3D" id="6.20.120.50">
    <property type="match status" value="1"/>
</dbReference>
<dbReference type="EMBL" id="FXAZ01000009">
    <property type="protein sequence ID" value="SMG58388.1"/>
    <property type="molecule type" value="Genomic_DNA"/>
</dbReference>
<dbReference type="STRING" id="1852522.SAMN06295960_4694"/>